<gene>
    <name evidence="1" type="ORF">BJ960_001749</name>
</gene>
<comment type="caution">
    <text evidence="1">The sequence shown here is derived from an EMBL/GenBank/DDBJ whole genome shotgun (WGS) entry which is preliminary data.</text>
</comment>
<accession>A0A852RC42</accession>
<protein>
    <submittedName>
        <fullName evidence="1">Uncharacterized protein</fullName>
    </submittedName>
</protein>
<evidence type="ECO:0000313" key="2">
    <source>
        <dbReference type="Proteomes" id="UP000586095"/>
    </source>
</evidence>
<dbReference type="EMBL" id="JACCBD010000001">
    <property type="protein sequence ID" value="NYD26946.1"/>
    <property type="molecule type" value="Genomic_DNA"/>
</dbReference>
<name>A0A852RC42_9MICO</name>
<organism evidence="1 2">
    <name type="scientific">Leucobacter aridicollis</name>
    <dbReference type="NCBI Taxonomy" id="283878"/>
    <lineage>
        <taxon>Bacteria</taxon>
        <taxon>Bacillati</taxon>
        <taxon>Actinomycetota</taxon>
        <taxon>Actinomycetes</taxon>
        <taxon>Micrococcales</taxon>
        <taxon>Microbacteriaceae</taxon>
        <taxon>Leucobacter</taxon>
    </lineage>
</organism>
<keyword evidence="2" id="KW-1185">Reference proteome</keyword>
<proteinExistence type="predicted"/>
<evidence type="ECO:0000313" key="1">
    <source>
        <dbReference type="EMBL" id="NYD26946.1"/>
    </source>
</evidence>
<dbReference type="RefSeq" id="WP_202229147.1">
    <property type="nucleotide sequence ID" value="NZ_BAAALZ010000001.1"/>
</dbReference>
<dbReference type="AlphaFoldDB" id="A0A852RC42"/>
<dbReference type="Proteomes" id="UP000586095">
    <property type="component" value="Unassembled WGS sequence"/>
</dbReference>
<reference evidence="1 2" key="1">
    <citation type="submission" date="2020-07" db="EMBL/GenBank/DDBJ databases">
        <title>Sequencing the genomes of 1000 actinobacteria strains.</title>
        <authorList>
            <person name="Klenk H.-P."/>
        </authorList>
    </citation>
    <scope>NUCLEOTIDE SEQUENCE [LARGE SCALE GENOMIC DNA]</scope>
    <source>
        <strain evidence="1 2">DSM 17380</strain>
    </source>
</reference>
<sequence>MADREAEIAGELGNLADASPDAELTARQQMLRRHRQLLRDAQEPYEEAVRKAETQYALLVAQAPGGKRYNLRDFSTGITAREALAQRLLEEHPEWSRPGAKPAPKVRAAQEADRIAHERAMAIAPLVNPANLEALSAALADAGMVAAETAPHDRGMWLHRQTIAAEAEIAKRGKRTNHVGATFVVRPPNGQGTVTLIRRPSGWALCDYSAEYDSRAPIPGLHPAPRFEHPTRAEVPAPGFFEQLFAT</sequence>